<feature type="non-terminal residue" evidence="2">
    <location>
        <position position="126"/>
    </location>
</feature>
<dbReference type="EMBL" id="HACG01022489">
    <property type="protein sequence ID" value="CEK69354.1"/>
    <property type="molecule type" value="Transcribed_RNA"/>
</dbReference>
<sequence length="126" mass="14094">MYKGRILSPTPSSLNNVEIEDDNDYVLDPDQMYDILPQPYRSINKILTHILDSVWDIVGSKEISLFVEARKVQLPKLGDPQMLNLCNNATALASSTDGKYIFIGLPTGLVVLDASTQSLLQIWEQN</sequence>
<dbReference type="AlphaFoldDB" id="A0A0B6ZNQ5"/>
<accession>A0A0B6ZNQ5</accession>
<evidence type="ECO:0000313" key="2">
    <source>
        <dbReference type="EMBL" id="CEK69355.1"/>
    </source>
</evidence>
<name>A0A0B6ZNQ5_9EUPU</name>
<proteinExistence type="predicted"/>
<organism evidence="2">
    <name type="scientific">Arion vulgaris</name>
    <dbReference type="NCBI Taxonomy" id="1028688"/>
    <lineage>
        <taxon>Eukaryota</taxon>
        <taxon>Metazoa</taxon>
        <taxon>Spiralia</taxon>
        <taxon>Lophotrochozoa</taxon>
        <taxon>Mollusca</taxon>
        <taxon>Gastropoda</taxon>
        <taxon>Heterobranchia</taxon>
        <taxon>Euthyneura</taxon>
        <taxon>Panpulmonata</taxon>
        <taxon>Eupulmonata</taxon>
        <taxon>Stylommatophora</taxon>
        <taxon>Helicina</taxon>
        <taxon>Arionoidea</taxon>
        <taxon>Arionidae</taxon>
        <taxon>Arion</taxon>
    </lineage>
</organism>
<dbReference type="EMBL" id="HACG01022490">
    <property type="protein sequence ID" value="CEK69355.1"/>
    <property type="molecule type" value="Transcribed_RNA"/>
</dbReference>
<reference evidence="2" key="1">
    <citation type="submission" date="2014-12" db="EMBL/GenBank/DDBJ databases">
        <title>Insight into the proteome of Arion vulgaris.</title>
        <authorList>
            <person name="Aradska J."/>
            <person name="Bulat T."/>
            <person name="Smidak R."/>
            <person name="Sarate P."/>
            <person name="Gangsoo J."/>
            <person name="Sialana F."/>
            <person name="Bilban M."/>
            <person name="Lubec G."/>
        </authorList>
    </citation>
    <scope>NUCLEOTIDE SEQUENCE</scope>
    <source>
        <tissue evidence="2">Skin</tissue>
    </source>
</reference>
<gene>
    <name evidence="2" type="primary">ORF69951</name>
    <name evidence="1" type="synonym">ORF69948</name>
</gene>
<protein>
    <submittedName>
        <fullName evidence="2">Uncharacterized protein</fullName>
    </submittedName>
</protein>
<evidence type="ECO:0000313" key="1">
    <source>
        <dbReference type="EMBL" id="CEK69354.1"/>
    </source>
</evidence>